<dbReference type="SMART" id="SM00091">
    <property type="entry name" value="PAS"/>
    <property type="match status" value="1"/>
</dbReference>
<dbReference type="SUPFAM" id="SSF46689">
    <property type="entry name" value="Homeodomain-like"/>
    <property type="match status" value="1"/>
</dbReference>
<dbReference type="InterPro" id="IPR002197">
    <property type="entry name" value="HTH_Fis"/>
</dbReference>
<gene>
    <name evidence="6" type="ORF">N5C10_16605</name>
</gene>
<dbReference type="Pfam" id="PF25601">
    <property type="entry name" value="AAA_lid_14"/>
    <property type="match status" value="1"/>
</dbReference>
<dbReference type="InterPro" id="IPR035965">
    <property type="entry name" value="PAS-like_dom_sf"/>
</dbReference>
<evidence type="ECO:0000256" key="1">
    <source>
        <dbReference type="ARBA" id="ARBA00022741"/>
    </source>
</evidence>
<dbReference type="GO" id="GO:0006355">
    <property type="term" value="P:regulation of DNA-templated transcription"/>
    <property type="evidence" value="ECO:0007669"/>
    <property type="project" value="InterPro"/>
</dbReference>
<evidence type="ECO:0000259" key="5">
    <source>
        <dbReference type="PROSITE" id="PS50045"/>
    </source>
</evidence>
<accession>A0AA42MVW4</accession>
<dbReference type="Pfam" id="PF13188">
    <property type="entry name" value="PAS_8"/>
    <property type="match status" value="1"/>
</dbReference>
<dbReference type="PANTHER" id="PTHR32071:SF57">
    <property type="entry name" value="C4-DICARBOXYLATE TRANSPORT TRANSCRIPTIONAL REGULATORY PROTEIN DCTD"/>
    <property type="match status" value="1"/>
</dbReference>
<evidence type="ECO:0000256" key="3">
    <source>
        <dbReference type="ARBA" id="ARBA00023015"/>
    </source>
</evidence>
<dbReference type="InterPro" id="IPR029016">
    <property type="entry name" value="GAF-like_dom_sf"/>
</dbReference>
<comment type="caution">
    <text evidence="6">The sequence shown here is derived from an EMBL/GenBank/DDBJ whole genome shotgun (WGS) entry which is preliminary data.</text>
</comment>
<keyword evidence="2" id="KW-0067">ATP-binding</keyword>
<evidence type="ECO:0000256" key="4">
    <source>
        <dbReference type="ARBA" id="ARBA00023163"/>
    </source>
</evidence>
<dbReference type="RefSeq" id="WP_001177620.1">
    <property type="nucleotide sequence ID" value="NZ_CP079793.1"/>
</dbReference>
<dbReference type="FunFam" id="3.40.50.300:FF:000006">
    <property type="entry name" value="DNA-binding transcriptional regulator NtrC"/>
    <property type="match status" value="1"/>
</dbReference>
<dbReference type="AlphaFoldDB" id="A0AA42MVW4"/>
<dbReference type="PANTHER" id="PTHR32071">
    <property type="entry name" value="TRANSCRIPTIONAL REGULATORY PROTEIN"/>
    <property type="match status" value="1"/>
</dbReference>
<evidence type="ECO:0000313" key="7">
    <source>
        <dbReference type="Proteomes" id="UP001159915"/>
    </source>
</evidence>
<evidence type="ECO:0000313" key="6">
    <source>
        <dbReference type="EMBL" id="MDH0970782.1"/>
    </source>
</evidence>
<dbReference type="Gene3D" id="3.40.50.300">
    <property type="entry name" value="P-loop containing nucleotide triphosphate hydrolases"/>
    <property type="match status" value="1"/>
</dbReference>
<dbReference type="GO" id="GO:0043565">
    <property type="term" value="F:sequence-specific DNA binding"/>
    <property type="evidence" value="ECO:0007669"/>
    <property type="project" value="InterPro"/>
</dbReference>
<dbReference type="GO" id="GO:0005524">
    <property type="term" value="F:ATP binding"/>
    <property type="evidence" value="ECO:0007669"/>
    <property type="project" value="UniProtKB-KW"/>
</dbReference>
<feature type="domain" description="Sigma-54 factor interaction" evidence="5">
    <location>
        <begin position="313"/>
        <end position="526"/>
    </location>
</feature>
<dbReference type="Gene3D" id="1.10.10.60">
    <property type="entry name" value="Homeodomain-like"/>
    <property type="match status" value="1"/>
</dbReference>
<dbReference type="InterPro" id="IPR009057">
    <property type="entry name" value="Homeodomain-like_sf"/>
</dbReference>
<sequence length="597" mass="68533">MQLTNSAWKDIKQNFYKFGILPDSFDENTPFVRAWRLAKASGLDPNTKISALSKLGLERLNKSEKVLAEFITPVIHDIWKLFSQQDICVFFINENYKIIAEKHADNDPQSYYFLQQGQIVEPSRFGAIAPVCSILSKKPVIMTGHEHYLNEFSEYSCASVPVFNGEGQILGAIDTTSKHGLLASNWFRHLLYQSHVLENNYIRNNCRSNEKTIAFQHSNDLLDTAYAGLIVINEAGRIIKANQMALKLLNIEFDQIYHSYLSDFFIIQHNFQDILDHKNLLIQSRDNAYFYASLNGGKISYQNFENTLPSQNQQVNTAVKALLADIPVLITGETGTGKDYVTRQIHERFSSNIPLISINCGAIPENLIESELFGYEEGAYTGAKNKGQKGLIELAHDGILFLDEIGEMPMHLQVKLLRVLQDQMFYRVGGRTPIKSNFKLICATNQNLKNLIEAKLFRSDLYYRLQGFEIYLKPLRERIDKTSVFHHILKSQNIAHWDSSIEHAFNNYHWPGNIRELINVVKVSKLYIQNQKLEQLILPKLPAYCLTQLGEKKELKLDDIIKEQIQYVINEENGNISKVAKRLKISRTTIYKYINLL</sequence>
<dbReference type="InterPro" id="IPR000014">
    <property type="entry name" value="PAS"/>
</dbReference>
<dbReference type="Gene3D" id="3.30.450.40">
    <property type="match status" value="1"/>
</dbReference>
<evidence type="ECO:0000256" key="2">
    <source>
        <dbReference type="ARBA" id="ARBA00022840"/>
    </source>
</evidence>
<dbReference type="InterPro" id="IPR058031">
    <property type="entry name" value="AAA_lid_NorR"/>
</dbReference>
<dbReference type="CDD" id="cd00009">
    <property type="entry name" value="AAA"/>
    <property type="match status" value="1"/>
</dbReference>
<proteinExistence type="predicted"/>
<keyword evidence="4" id="KW-0804">Transcription</keyword>
<dbReference type="Proteomes" id="UP001159915">
    <property type="component" value="Unassembled WGS sequence"/>
</dbReference>
<keyword evidence="3" id="KW-0805">Transcription regulation</keyword>
<dbReference type="EMBL" id="JAOCBE010000002">
    <property type="protein sequence ID" value="MDH0970782.1"/>
    <property type="molecule type" value="Genomic_DNA"/>
</dbReference>
<dbReference type="InterPro" id="IPR002078">
    <property type="entry name" value="Sigma_54_int"/>
</dbReference>
<dbReference type="InterPro" id="IPR025662">
    <property type="entry name" value="Sigma_54_int_dom_ATP-bd_1"/>
</dbReference>
<dbReference type="PROSITE" id="PS00688">
    <property type="entry name" value="SIGMA54_INTERACT_3"/>
    <property type="match status" value="1"/>
</dbReference>
<dbReference type="InterPro" id="IPR003593">
    <property type="entry name" value="AAA+_ATPase"/>
</dbReference>
<dbReference type="InterPro" id="IPR025944">
    <property type="entry name" value="Sigma_54_int_dom_CS"/>
</dbReference>
<dbReference type="PROSITE" id="PS50045">
    <property type="entry name" value="SIGMA54_INTERACT_4"/>
    <property type="match status" value="1"/>
</dbReference>
<dbReference type="SUPFAM" id="SSF55785">
    <property type="entry name" value="PYP-like sensor domain (PAS domain)"/>
    <property type="match status" value="1"/>
</dbReference>
<reference evidence="6" key="1">
    <citation type="submission" date="2022-09" db="EMBL/GenBank/DDBJ databases">
        <title>Intensive care unit water sources are persistently colonized with multi-drug resistant bacteria and are the site of extensive horizontal gene transfer of antibiotic resistance genes.</title>
        <authorList>
            <person name="Diorio-Toth L."/>
        </authorList>
    </citation>
    <scope>NUCLEOTIDE SEQUENCE</scope>
    <source>
        <strain evidence="6">GD03920</strain>
    </source>
</reference>
<dbReference type="InterPro" id="IPR027417">
    <property type="entry name" value="P-loop_NTPase"/>
</dbReference>
<dbReference type="SMART" id="SM00382">
    <property type="entry name" value="AAA"/>
    <property type="match status" value="1"/>
</dbReference>
<organism evidence="6 7">
    <name type="scientific">Acinetobacter johnsonii</name>
    <dbReference type="NCBI Taxonomy" id="40214"/>
    <lineage>
        <taxon>Bacteria</taxon>
        <taxon>Pseudomonadati</taxon>
        <taxon>Pseudomonadota</taxon>
        <taxon>Gammaproteobacteria</taxon>
        <taxon>Moraxellales</taxon>
        <taxon>Moraxellaceae</taxon>
        <taxon>Acinetobacter</taxon>
    </lineage>
</organism>
<dbReference type="Pfam" id="PF00158">
    <property type="entry name" value="Sigma54_activat"/>
    <property type="match status" value="1"/>
</dbReference>
<dbReference type="CDD" id="cd00130">
    <property type="entry name" value="PAS"/>
    <property type="match status" value="1"/>
</dbReference>
<dbReference type="Gene3D" id="1.10.8.60">
    <property type="match status" value="1"/>
</dbReference>
<protein>
    <submittedName>
        <fullName evidence="6">Sigma 54-interacting transcriptional regulator</fullName>
    </submittedName>
</protein>
<dbReference type="PROSITE" id="PS00675">
    <property type="entry name" value="SIGMA54_INTERACT_1"/>
    <property type="match status" value="1"/>
</dbReference>
<dbReference type="SUPFAM" id="SSF52540">
    <property type="entry name" value="P-loop containing nucleoside triphosphate hydrolases"/>
    <property type="match status" value="1"/>
</dbReference>
<name>A0AA42MVW4_ACIJO</name>
<dbReference type="Pfam" id="PF02954">
    <property type="entry name" value="HTH_8"/>
    <property type="match status" value="1"/>
</dbReference>
<keyword evidence="1" id="KW-0547">Nucleotide-binding</keyword>